<evidence type="ECO:0000256" key="1">
    <source>
        <dbReference type="SAM" id="Phobius"/>
    </source>
</evidence>
<sequence>SAIKAFLSFLSISCILEFVFYTILFFTWVIPYVDVHKIEQEKNHVFYFPTYNESAKKFEYKENSEIQSKTSHMTIIDQISEFGALAGLFFNVAVYSVTSKLNFKNTCIVDDFLILNVF</sequence>
<reference evidence="2" key="1">
    <citation type="submission" date="2021-06" db="EMBL/GenBank/DDBJ databases">
        <authorList>
            <person name="Kallberg Y."/>
            <person name="Tangrot J."/>
            <person name="Rosling A."/>
        </authorList>
    </citation>
    <scope>NUCLEOTIDE SEQUENCE</scope>
    <source>
        <strain evidence="2">MA453B</strain>
    </source>
</reference>
<dbReference type="Proteomes" id="UP000789405">
    <property type="component" value="Unassembled WGS sequence"/>
</dbReference>
<comment type="caution">
    <text evidence="2">The sequence shown here is derived from an EMBL/GenBank/DDBJ whole genome shotgun (WGS) entry which is preliminary data.</text>
</comment>
<keyword evidence="3" id="KW-1185">Reference proteome</keyword>
<accession>A0A9N9P7Q0</accession>
<feature type="non-terminal residue" evidence="2">
    <location>
        <position position="118"/>
    </location>
</feature>
<feature type="transmembrane region" description="Helical" evidence="1">
    <location>
        <begin position="6"/>
        <end position="33"/>
    </location>
</feature>
<gene>
    <name evidence="2" type="ORF">DERYTH_LOCUS22780</name>
</gene>
<keyword evidence="1" id="KW-1133">Transmembrane helix</keyword>
<dbReference type="EMBL" id="CAJVPY010032590">
    <property type="protein sequence ID" value="CAG8797946.1"/>
    <property type="molecule type" value="Genomic_DNA"/>
</dbReference>
<proteinExistence type="predicted"/>
<dbReference type="OrthoDB" id="2374170at2759"/>
<organism evidence="2 3">
    <name type="scientific">Dentiscutata erythropus</name>
    <dbReference type="NCBI Taxonomy" id="1348616"/>
    <lineage>
        <taxon>Eukaryota</taxon>
        <taxon>Fungi</taxon>
        <taxon>Fungi incertae sedis</taxon>
        <taxon>Mucoromycota</taxon>
        <taxon>Glomeromycotina</taxon>
        <taxon>Glomeromycetes</taxon>
        <taxon>Diversisporales</taxon>
        <taxon>Gigasporaceae</taxon>
        <taxon>Dentiscutata</taxon>
    </lineage>
</organism>
<protein>
    <submittedName>
        <fullName evidence="2">26632_t:CDS:1</fullName>
    </submittedName>
</protein>
<dbReference type="AlphaFoldDB" id="A0A9N9P7Q0"/>
<evidence type="ECO:0000313" key="2">
    <source>
        <dbReference type="EMBL" id="CAG8797946.1"/>
    </source>
</evidence>
<evidence type="ECO:0000313" key="3">
    <source>
        <dbReference type="Proteomes" id="UP000789405"/>
    </source>
</evidence>
<feature type="non-terminal residue" evidence="2">
    <location>
        <position position="1"/>
    </location>
</feature>
<keyword evidence="1" id="KW-0812">Transmembrane</keyword>
<keyword evidence="1" id="KW-0472">Membrane</keyword>
<name>A0A9N9P7Q0_9GLOM</name>